<keyword evidence="4" id="KW-1185">Reference proteome</keyword>
<feature type="domain" description="Azaphilone pigments biosynthesis cluster protein L N-terminal" evidence="2">
    <location>
        <begin position="2"/>
        <end position="68"/>
    </location>
</feature>
<proteinExistence type="predicted"/>
<dbReference type="EMBL" id="HF936132">
    <property type="protein sequence ID" value="CCX33517.1"/>
    <property type="molecule type" value="Genomic_DNA"/>
</dbReference>
<evidence type="ECO:0000313" key="3">
    <source>
        <dbReference type="EMBL" id="CCX33517.1"/>
    </source>
</evidence>
<sequence>MSDPLSVSASILGIVGVTTQIVKLFNDYVGSIRSAPEEAQTLKTEVLSIHSVLQQVADFLDDASDEISVNFAKNELLSKTTVQLQVDQKNLLSAIETLKQLMGSATQDLLSKSDDISRELSLVSDLAESNNEKLQKISDAVEDVQETLEIVKDDVFPRVMQ</sequence>
<feature type="coiled-coil region" evidence="1">
    <location>
        <begin position="127"/>
        <end position="154"/>
    </location>
</feature>
<protein>
    <recommendedName>
        <fullName evidence="2">Azaphilone pigments biosynthesis cluster protein L N-terminal domain-containing protein</fullName>
    </recommendedName>
</protein>
<gene>
    <name evidence="3" type="ORF">PCON_01359</name>
</gene>
<reference evidence="3 4" key="1">
    <citation type="journal article" date="2013" name="PLoS Genet.">
        <title>The genome and development-dependent transcriptomes of Pyronema confluens: a window into fungal evolution.</title>
        <authorList>
            <person name="Traeger S."/>
            <person name="Altegoer F."/>
            <person name="Freitag M."/>
            <person name="Gabaldon T."/>
            <person name="Kempken F."/>
            <person name="Kumar A."/>
            <person name="Marcet-Houben M."/>
            <person name="Poggeler S."/>
            <person name="Stajich J.E."/>
            <person name="Nowrousian M."/>
        </authorList>
    </citation>
    <scope>NUCLEOTIDE SEQUENCE [LARGE SCALE GENOMIC DNA]</scope>
    <source>
        <strain evidence="4">CBS 100304</strain>
        <tissue evidence="3">Vegetative mycelium</tissue>
    </source>
</reference>
<dbReference type="Pfam" id="PF17111">
    <property type="entry name" value="PigL_N"/>
    <property type="match status" value="1"/>
</dbReference>
<keyword evidence="1" id="KW-0175">Coiled coil</keyword>
<dbReference type="Proteomes" id="UP000018144">
    <property type="component" value="Unassembled WGS sequence"/>
</dbReference>
<evidence type="ECO:0000256" key="1">
    <source>
        <dbReference type="SAM" id="Coils"/>
    </source>
</evidence>
<organism evidence="3 4">
    <name type="scientific">Pyronema omphalodes (strain CBS 100304)</name>
    <name type="common">Pyronema confluens</name>
    <dbReference type="NCBI Taxonomy" id="1076935"/>
    <lineage>
        <taxon>Eukaryota</taxon>
        <taxon>Fungi</taxon>
        <taxon>Dikarya</taxon>
        <taxon>Ascomycota</taxon>
        <taxon>Pezizomycotina</taxon>
        <taxon>Pezizomycetes</taxon>
        <taxon>Pezizales</taxon>
        <taxon>Pyronemataceae</taxon>
        <taxon>Pyronema</taxon>
    </lineage>
</organism>
<dbReference type="OrthoDB" id="1577640at2759"/>
<evidence type="ECO:0000259" key="2">
    <source>
        <dbReference type="Pfam" id="PF17111"/>
    </source>
</evidence>
<accession>U4LPL0</accession>
<name>U4LPL0_PYROM</name>
<dbReference type="InterPro" id="IPR031348">
    <property type="entry name" value="PigL_N"/>
</dbReference>
<evidence type="ECO:0000313" key="4">
    <source>
        <dbReference type="Proteomes" id="UP000018144"/>
    </source>
</evidence>
<dbReference type="AlphaFoldDB" id="U4LPL0"/>